<dbReference type="Pfam" id="PF02627">
    <property type="entry name" value="CMD"/>
    <property type="match status" value="1"/>
</dbReference>
<proteinExistence type="predicted"/>
<dbReference type="EMBL" id="BAABAQ010000008">
    <property type="protein sequence ID" value="GAA4197003.1"/>
    <property type="molecule type" value="Genomic_DNA"/>
</dbReference>
<dbReference type="Gene3D" id="1.20.1290.10">
    <property type="entry name" value="AhpD-like"/>
    <property type="match status" value="1"/>
</dbReference>
<dbReference type="Proteomes" id="UP001501251">
    <property type="component" value="Unassembled WGS sequence"/>
</dbReference>
<reference evidence="3" key="1">
    <citation type="journal article" date="2019" name="Int. J. Syst. Evol. Microbiol.">
        <title>The Global Catalogue of Microorganisms (GCM) 10K type strain sequencing project: providing services to taxonomists for standard genome sequencing and annotation.</title>
        <authorList>
            <consortium name="The Broad Institute Genomics Platform"/>
            <consortium name="The Broad Institute Genome Sequencing Center for Infectious Disease"/>
            <person name="Wu L."/>
            <person name="Ma J."/>
        </authorList>
    </citation>
    <scope>NUCLEOTIDE SEQUENCE [LARGE SCALE GENOMIC DNA]</scope>
    <source>
        <strain evidence="3">JCM 17388</strain>
    </source>
</reference>
<feature type="domain" description="Carboxymuconolactone decarboxylase-like" evidence="1">
    <location>
        <begin position="60"/>
        <end position="131"/>
    </location>
</feature>
<comment type="caution">
    <text evidence="2">The sequence shown here is derived from an EMBL/GenBank/DDBJ whole genome shotgun (WGS) entry which is preliminary data.</text>
</comment>
<dbReference type="InterPro" id="IPR029032">
    <property type="entry name" value="AhpD-like"/>
</dbReference>
<gene>
    <name evidence="2" type="ORF">GCM10022252_45250</name>
</gene>
<evidence type="ECO:0000313" key="3">
    <source>
        <dbReference type="Proteomes" id="UP001501251"/>
    </source>
</evidence>
<organism evidence="2 3">
    <name type="scientific">Streptosporangium oxazolinicum</name>
    <dbReference type="NCBI Taxonomy" id="909287"/>
    <lineage>
        <taxon>Bacteria</taxon>
        <taxon>Bacillati</taxon>
        <taxon>Actinomycetota</taxon>
        <taxon>Actinomycetes</taxon>
        <taxon>Streptosporangiales</taxon>
        <taxon>Streptosporangiaceae</taxon>
        <taxon>Streptosporangium</taxon>
    </lineage>
</organism>
<dbReference type="InterPro" id="IPR003779">
    <property type="entry name" value="CMD-like"/>
</dbReference>
<sequence>MSGMLSRITAPGVLAQVRHVSPVRPAAAHGLVAEVYAQAARDFGMLAPPVILHSPAPSALAASWSILRESLLVPGTAGRAAKETVAAEVSAGNTCPYCVDVHGATLRGLGAARDPRLAPLAAWARASGTAATAWDEPPAGDGGSGAAELVAVAVTFQYLNRMVNVFLGDSPLPPELPRGARGPAMRLFGALMRPAARRAAVPGASLGLLPVAPLPADLSWAAGVPHLAGAFARAAAAVEECGRRSLPGRVRALVADRVAAWEGEPPGLGRDWAARAVAGLPEADRPAARLALLVALASYQVDREAVEEFLRTTPDERALVEVTAWASLTAARRVGTWSARAIADRTDLQVKGRARERD</sequence>
<name>A0ABP8B3G7_9ACTN</name>
<keyword evidence="3" id="KW-1185">Reference proteome</keyword>
<accession>A0ABP8B3G7</accession>
<evidence type="ECO:0000313" key="2">
    <source>
        <dbReference type="EMBL" id="GAA4197003.1"/>
    </source>
</evidence>
<dbReference type="NCBIfam" id="TIGR00778">
    <property type="entry name" value="ahpD_dom"/>
    <property type="match status" value="1"/>
</dbReference>
<dbReference type="InterPro" id="IPR004675">
    <property type="entry name" value="AhpD_core"/>
</dbReference>
<dbReference type="SUPFAM" id="SSF69118">
    <property type="entry name" value="AhpD-like"/>
    <property type="match status" value="2"/>
</dbReference>
<protein>
    <submittedName>
        <fullName evidence="2">Carboxymuconolactone decarboxylase family protein</fullName>
    </submittedName>
</protein>
<evidence type="ECO:0000259" key="1">
    <source>
        <dbReference type="Pfam" id="PF02627"/>
    </source>
</evidence>